<keyword evidence="1" id="KW-0175">Coiled coil</keyword>
<organism evidence="2 3">
    <name type="scientific">Encephalitozoon intestinalis (strain ATCC 50506)</name>
    <name type="common">Microsporidian parasite</name>
    <name type="synonym">Septata intestinalis</name>
    <dbReference type="NCBI Taxonomy" id="876142"/>
    <lineage>
        <taxon>Eukaryota</taxon>
        <taxon>Fungi</taxon>
        <taxon>Fungi incertae sedis</taxon>
        <taxon>Microsporidia</taxon>
        <taxon>Unikaryonidae</taxon>
        <taxon>Encephalitozoon</taxon>
    </lineage>
</organism>
<dbReference type="GeneID" id="9699218"/>
<gene>
    <name evidence="2" type="ORF">Eint_050900</name>
</gene>
<dbReference type="VEuPathDB" id="MicrosporidiaDB:Eint_050900"/>
<keyword evidence="3" id="KW-1185">Reference proteome</keyword>
<evidence type="ECO:0000256" key="1">
    <source>
        <dbReference type="SAM" id="Coils"/>
    </source>
</evidence>
<reference evidence="2 3" key="1">
    <citation type="journal article" date="2010" name="Nat. Commun.">
        <title>The complete sequence of the smallest known nuclear genome from the microsporidian Encephalitozoon intestinalis.</title>
        <authorList>
            <person name="Corradi N."/>
            <person name="Pombert J.-F."/>
            <person name="Farinelli L."/>
            <person name="Didier E.S."/>
            <person name="Keeling P.J."/>
        </authorList>
    </citation>
    <scope>NUCLEOTIDE SEQUENCE [LARGE SCALE GENOMIC DNA]</scope>
    <source>
        <strain evidence="2 3">ATCC 50506</strain>
    </source>
</reference>
<dbReference type="EMBL" id="CP001946">
    <property type="protein sequence ID" value="ADM11538.1"/>
    <property type="molecule type" value="Genomic_DNA"/>
</dbReference>
<dbReference type="Proteomes" id="UP000002313">
    <property type="component" value="Chromosome V"/>
</dbReference>
<evidence type="ECO:0000313" key="2">
    <source>
        <dbReference type="EMBL" id="ADM11538.1"/>
    </source>
</evidence>
<dbReference type="KEGG" id="ein:Eint_050900"/>
<dbReference type="HOGENOM" id="CLU_1023175_0_0_1"/>
<dbReference type="OrthoDB" id="2192205at2759"/>
<sequence>MLEDLDGFIFRRNGRQGTKGRRLFSEGKGELEVARGNTDGIFSFKFVREKKRKVDLEVESLGKKSKGKDVVWTEEKGKEGMEVCEEGDICSSIVIREVPKKRMSVSSLHEKLEEGGTLGGLVRLCVEYVLEKKKTGYGMDLGRKLHQNEDLIKKRDVEKEVEEAEKKIEWASCEEEKWNSLRNEVENSNLIEIREPKKRVRDFGYEEKMEGVRREFSAKIERLEFLKESALACVSRIREQSEDLLGRILRIMCKEKEVDTLFLLKTLSRTSK</sequence>
<feature type="coiled-coil region" evidence="1">
    <location>
        <begin position="147"/>
        <end position="174"/>
    </location>
</feature>
<protein>
    <submittedName>
        <fullName evidence="2">Uncharacterized protein</fullName>
    </submittedName>
</protein>
<dbReference type="RefSeq" id="XP_003072898.1">
    <property type="nucleotide sequence ID" value="XM_003072852.1"/>
</dbReference>
<dbReference type="AlphaFoldDB" id="E0S7B0"/>
<proteinExistence type="predicted"/>
<reference evidence="2 3" key="2">
    <citation type="journal article" date="2012" name="Proc. Natl. Acad. Sci. U.S.A.">
        <title>Gain and loss of multiple functionally related, horizontally transferred genes in the reduced genomes of two microsporidian parasites.</title>
        <authorList>
            <person name="Pombert J.-F."/>
            <person name="Selman M."/>
            <person name="Burki F."/>
            <person name="Bardell F.T."/>
            <person name="Farinelli L."/>
            <person name="Solter L.F."/>
            <person name="Whitman D.W."/>
            <person name="Weiss L.M."/>
            <person name="Corradi N."/>
            <person name="Keeling P.J."/>
        </authorList>
    </citation>
    <scope>NUCLEOTIDE SEQUENCE [LARGE SCALE GENOMIC DNA]</scope>
    <source>
        <strain evidence="2 3">ATCC 50506</strain>
    </source>
</reference>
<accession>E0S7B0</accession>
<evidence type="ECO:0000313" key="3">
    <source>
        <dbReference type="Proteomes" id="UP000002313"/>
    </source>
</evidence>
<name>E0S7B0_ENCIT</name>